<dbReference type="PANTHER" id="PTHR32057">
    <property type="entry name" value="PROTEIN ADENYLYLTRANSFERASE SELO, MITOCHONDRIAL"/>
    <property type="match status" value="1"/>
</dbReference>
<evidence type="ECO:0000256" key="7">
    <source>
        <dbReference type="ARBA" id="ARBA00022842"/>
    </source>
</evidence>
<evidence type="ECO:0000256" key="8">
    <source>
        <dbReference type="HAMAP-Rule" id="MF_00692"/>
    </source>
</evidence>
<keyword evidence="5 8" id="KW-0547">Nucleotide-binding</keyword>
<feature type="binding site" evidence="8">
    <location>
        <position position="280"/>
    </location>
    <ligand>
        <name>Mg(2+)</name>
        <dbReference type="ChEBI" id="CHEBI:18420"/>
    </ligand>
</feature>
<comment type="function">
    <text evidence="8">Nucleotidyltransferase involved in the post-translational modification of proteins. It can catalyze the addition of adenosine monophosphate (AMP) or uridine monophosphate (UMP) to a protein, resulting in modifications known as AMPylation and UMPylation.</text>
</comment>
<comment type="catalytic activity">
    <reaction evidence="8">
        <text>L-threonyl-[protein] + ATP = 3-O-(5'-adenylyl)-L-threonyl-[protein] + diphosphate</text>
        <dbReference type="Rhea" id="RHEA:54292"/>
        <dbReference type="Rhea" id="RHEA-COMP:11060"/>
        <dbReference type="Rhea" id="RHEA-COMP:13847"/>
        <dbReference type="ChEBI" id="CHEBI:30013"/>
        <dbReference type="ChEBI" id="CHEBI:30616"/>
        <dbReference type="ChEBI" id="CHEBI:33019"/>
        <dbReference type="ChEBI" id="CHEBI:138113"/>
        <dbReference type="EC" id="2.7.7.108"/>
    </reaction>
</comment>
<comment type="cofactor">
    <cofactor evidence="8">
        <name>Mg(2+)</name>
        <dbReference type="ChEBI" id="CHEBI:18420"/>
    </cofactor>
    <cofactor evidence="8">
        <name>Mn(2+)</name>
        <dbReference type="ChEBI" id="CHEBI:29035"/>
    </cofactor>
</comment>
<dbReference type="Pfam" id="PF02696">
    <property type="entry name" value="SelO"/>
    <property type="match status" value="1"/>
</dbReference>
<keyword evidence="3 8" id="KW-0548">Nucleotidyltransferase</keyword>
<sequence>MSTTHDQRPSLSPLNLKFNNTYAHFLPEISASVQATAFSNANWLIKSSDVDTLLTNRQINSSSLTTDIALNWFAGIDTHPSAQPVAQKYTGHQFGQYNPQLGDGRGLLLGEIETDNGRFDIHVKGAGQTPFSRFGDGRAVVRSSIREFLGSEALHYLGIPTSRALGVFTTGESVQRETIEPGAALIRVCPSHLRFGHFEYAYHQGDTDLQAQLVKYCLYQVLPQQHIDLAQLQQWQASEAKVSLAQEAQLMYRFIIRRTAEMIAKWQAFGFCHGVMNTDNMSVLGITFDYGPFGFLDKYNPKHICNHSDHNGRYAFDEQPGVALWNLNVLGHALSNLMPEAAIREELEKYEPHILATYSELMRTKLGLTKHKTEDRALLGELLAIMQVNQTDYTITWRTLSEISDFDQHQQRFVDLFLNREQARTWLKKYQTRLNFEPLSQNERSEAMCRVNPKYILRNYLAQQAIKEAEKGQLQKLNELYQILKTPYKEQPEFSDYAKHPPSWAEELSISCSS</sequence>
<keyword evidence="2 8" id="KW-0808">Transferase</keyword>
<comment type="catalytic activity">
    <reaction evidence="8">
        <text>L-seryl-[protein] + ATP = 3-O-(5'-adenylyl)-L-seryl-[protein] + diphosphate</text>
        <dbReference type="Rhea" id="RHEA:58120"/>
        <dbReference type="Rhea" id="RHEA-COMP:9863"/>
        <dbReference type="Rhea" id="RHEA-COMP:15073"/>
        <dbReference type="ChEBI" id="CHEBI:29999"/>
        <dbReference type="ChEBI" id="CHEBI:30616"/>
        <dbReference type="ChEBI" id="CHEBI:33019"/>
        <dbReference type="ChEBI" id="CHEBI:142516"/>
        <dbReference type="EC" id="2.7.7.108"/>
    </reaction>
</comment>
<gene>
    <name evidence="8" type="primary">ydiU</name>
    <name evidence="8" type="synonym">selO</name>
    <name evidence="9" type="ORF">J1N51_08300</name>
</gene>
<dbReference type="EMBL" id="CP072110">
    <property type="protein sequence ID" value="QTH62778.1"/>
    <property type="molecule type" value="Genomic_DNA"/>
</dbReference>
<protein>
    <recommendedName>
        <fullName evidence="8">Protein nucleotidyltransferase YdiU</fullName>
        <ecNumber evidence="8">2.7.7.-</ecNumber>
    </recommendedName>
    <alternativeName>
        <fullName evidence="8">Protein adenylyltransferase YdiU</fullName>
        <ecNumber evidence="8">2.7.7.108</ecNumber>
    </alternativeName>
    <alternativeName>
        <fullName evidence="8">Protein uridylyltransferase YdiU</fullName>
        <ecNumber evidence="8">2.7.7.-</ecNumber>
    </alternativeName>
</protein>
<dbReference type="InterPro" id="IPR003846">
    <property type="entry name" value="SelO"/>
</dbReference>
<feature type="binding site" evidence="8">
    <location>
        <position position="105"/>
    </location>
    <ligand>
        <name>ATP</name>
        <dbReference type="ChEBI" id="CHEBI:30616"/>
    </ligand>
</feature>
<keyword evidence="4 8" id="KW-0479">Metal-binding</keyword>
<dbReference type="RefSeq" id="WP_208830266.1">
    <property type="nucleotide sequence ID" value="NZ_CP072110.1"/>
</dbReference>
<evidence type="ECO:0000256" key="1">
    <source>
        <dbReference type="ARBA" id="ARBA00009747"/>
    </source>
</evidence>
<feature type="binding site" evidence="8">
    <location>
        <position position="136"/>
    </location>
    <ligand>
        <name>ATP</name>
        <dbReference type="ChEBI" id="CHEBI:30616"/>
    </ligand>
</feature>
<evidence type="ECO:0000313" key="10">
    <source>
        <dbReference type="Proteomes" id="UP000682739"/>
    </source>
</evidence>
<dbReference type="EC" id="2.7.7.-" evidence="8"/>
<reference evidence="9" key="1">
    <citation type="submission" date="2021-03" db="EMBL/GenBank/DDBJ databases">
        <title>Description of Psychrosphaera ytuae sp. nov. isolated from deep sea sediment of South China Sea.</title>
        <authorList>
            <person name="Zhang J."/>
            <person name="Xu X.-D."/>
        </authorList>
    </citation>
    <scope>NUCLEOTIDE SEQUENCE</scope>
    <source>
        <strain evidence="9">MTZ26</strain>
    </source>
</reference>
<feature type="binding site" evidence="8">
    <location>
        <position position="104"/>
    </location>
    <ligand>
        <name>ATP</name>
        <dbReference type="ChEBI" id="CHEBI:30616"/>
    </ligand>
</feature>
<comment type="catalytic activity">
    <reaction evidence="8">
        <text>L-tyrosyl-[protein] + UTP = O-(5'-uridylyl)-L-tyrosyl-[protein] + diphosphate</text>
        <dbReference type="Rhea" id="RHEA:83887"/>
        <dbReference type="Rhea" id="RHEA-COMP:10136"/>
        <dbReference type="Rhea" id="RHEA-COMP:20238"/>
        <dbReference type="ChEBI" id="CHEBI:33019"/>
        <dbReference type="ChEBI" id="CHEBI:46398"/>
        <dbReference type="ChEBI" id="CHEBI:46858"/>
        <dbReference type="ChEBI" id="CHEBI:90602"/>
    </reaction>
</comment>
<dbReference type="GO" id="GO:0000287">
    <property type="term" value="F:magnesium ion binding"/>
    <property type="evidence" value="ECO:0007669"/>
    <property type="project" value="UniProtKB-UniRule"/>
</dbReference>
<feature type="binding site" evidence="8">
    <location>
        <position position="289"/>
    </location>
    <ligand>
        <name>ATP</name>
        <dbReference type="ChEBI" id="CHEBI:30616"/>
    </ligand>
</feature>
<feature type="active site" description="Proton acceptor" evidence="8">
    <location>
        <position position="279"/>
    </location>
</feature>
<evidence type="ECO:0000256" key="6">
    <source>
        <dbReference type="ARBA" id="ARBA00022840"/>
    </source>
</evidence>
<feature type="binding site" evidence="8">
    <location>
        <position position="194"/>
    </location>
    <ligand>
        <name>ATP</name>
        <dbReference type="ChEBI" id="CHEBI:30616"/>
    </ligand>
</feature>
<keyword evidence="6 8" id="KW-0067">ATP-binding</keyword>
<evidence type="ECO:0000256" key="3">
    <source>
        <dbReference type="ARBA" id="ARBA00022695"/>
    </source>
</evidence>
<comment type="catalytic activity">
    <reaction evidence="8">
        <text>L-seryl-[protein] + UTP = O-(5'-uridylyl)-L-seryl-[protein] + diphosphate</text>
        <dbReference type="Rhea" id="RHEA:64604"/>
        <dbReference type="Rhea" id="RHEA-COMP:9863"/>
        <dbReference type="Rhea" id="RHEA-COMP:16635"/>
        <dbReference type="ChEBI" id="CHEBI:29999"/>
        <dbReference type="ChEBI" id="CHEBI:33019"/>
        <dbReference type="ChEBI" id="CHEBI:46398"/>
        <dbReference type="ChEBI" id="CHEBI:156051"/>
    </reaction>
</comment>
<dbReference type="EC" id="2.7.7.108" evidence="8"/>
<dbReference type="HAMAP" id="MF_00692">
    <property type="entry name" value="SelO"/>
    <property type="match status" value="1"/>
</dbReference>
<name>A0A975D9F1_9GAMM</name>
<proteinExistence type="inferred from homology"/>
<evidence type="ECO:0000313" key="9">
    <source>
        <dbReference type="EMBL" id="QTH62778.1"/>
    </source>
</evidence>
<feature type="binding site" evidence="8">
    <location>
        <position position="187"/>
    </location>
    <ligand>
        <name>ATP</name>
        <dbReference type="ChEBI" id="CHEBI:30616"/>
    </ligand>
</feature>
<organism evidence="9 10">
    <name type="scientific">Psychrosphaera ytuae</name>
    <dbReference type="NCBI Taxonomy" id="2820710"/>
    <lineage>
        <taxon>Bacteria</taxon>
        <taxon>Pseudomonadati</taxon>
        <taxon>Pseudomonadota</taxon>
        <taxon>Gammaproteobacteria</taxon>
        <taxon>Alteromonadales</taxon>
        <taxon>Pseudoalteromonadaceae</taxon>
        <taxon>Psychrosphaera</taxon>
    </lineage>
</organism>
<dbReference type="Proteomes" id="UP000682739">
    <property type="component" value="Chromosome"/>
</dbReference>
<keyword evidence="10" id="KW-1185">Reference proteome</keyword>
<dbReference type="GO" id="GO:0070733">
    <property type="term" value="F:AMPylase activity"/>
    <property type="evidence" value="ECO:0007669"/>
    <property type="project" value="UniProtKB-EC"/>
</dbReference>
<dbReference type="AlphaFoldDB" id="A0A975D9F1"/>
<comment type="catalytic activity">
    <reaction evidence="8">
        <text>L-histidyl-[protein] + UTP = N(tele)-(5'-uridylyl)-L-histidyl-[protein] + diphosphate</text>
        <dbReference type="Rhea" id="RHEA:83891"/>
        <dbReference type="Rhea" id="RHEA-COMP:9745"/>
        <dbReference type="Rhea" id="RHEA-COMP:20239"/>
        <dbReference type="ChEBI" id="CHEBI:29979"/>
        <dbReference type="ChEBI" id="CHEBI:33019"/>
        <dbReference type="ChEBI" id="CHEBI:46398"/>
        <dbReference type="ChEBI" id="CHEBI:233474"/>
    </reaction>
</comment>
<accession>A0A975D9F1</accession>
<feature type="binding site" evidence="8">
    <location>
        <position position="124"/>
    </location>
    <ligand>
        <name>ATP</name>
        <dbReference type="ChEBI" id="CHEBI:30616"/>
    </ligand>
</feature>
<keyword evidence="7 8" id="KW-0460">Magnesium</keyword>
<evidence type="ECO:0000256" key="4">
    <source>
        <dbReference type="ARBA" id="ARBA00022723"/>
    </source>
</evidence>
<comment type="catalytic activity">
    <reaction evidence="8">
        <text>L-tyrosyl-[protein] + ATP = O-(5'-adenylyl)-L-tyrosyl-[protein] + diphosphate</text>
        <dbReference type="Rhea" id="RHEA:54288"/>
        <dbReference type="Rhea" id="RHEA-COMP:10136"/>
        <dbReference type="Rhea" id="RHEA-COMP:13846"/>
        <dbReference type="ChEBI" id="CHEBI:30616"/>
        <dbReference type="ChEBI" id="CHEBI:33019"/>
        <dbReference type="ChEBI" id="CHEBI:46858"/>
        <dbReference type="ChEBI" id="CHEBI:83624"/>
        <dbReference type="EC" id="2.7.7.108"/>
    </reaction>
</comment>
<evidence type="ECO:0000256" key="5">
    <source>
        <dbReference type="ARBA" id="ARBA00022741"/>
    </source>
</evidence>
<feature type="binding site" evidence="8">
    <location>
        <position position="102"/>
    </location>
    <ligand>
        <name>ATP</name>
        <dbReference type="ChEBI" id="CHEBI:30616"/>
    </ligand>
</feature>
<keyword evidence="8" id="KW-0464">Manganese</keyword>
<dbReference type="GO" id="GO:0030145">
    <property type="term" value="F:manganese ion binding"/>
    <property type="evidence" value="ECO:0007669"/>
    <property type="project" value="UniProtKB-UniRule"/>
</dbReference>
<dbReference type="PANTHER" id="PTHR32057:SF14">
    <property type="entry name" value="PROTEIN ADENYLYLTRANSFERASE SELO, MITOCHONDRIAL"/>
    <property type="match status" value="1"/>
</dbReference>
<feature type="binding site" evidence="8">
    <location>
        <position position="137"/>
    </location>
    <ligand>
        <name>ATP</name>
        <dbReference type="ChEBI" id="CHEBI:30616"/>
    </ligand>
</feature>
<evidence type="ECO:0000256" key="2">
    <source>
        <dbReference type="ARBA" id="ARBA00022679"/>
    </source>
</evidence>
<dbReference type="NCBIfam" id="NF000658">
    <property type="entry name" value="PRK00029.1"/>
    <property type="match status" value="1"/>
</dbReference>
<dbReference type="KEGG" id="psym:J1N51_08300"/>
<comment type="similarity">
    <text evidence="1 8">Belongs to the SELO family.</text>
</comment>
<dbReference type="GO" id="GO:0005524">
    <property type="term" value="F:ATP binding"/>
    <property type="evidence" value="ECO:0007669"/>
    <property type="project" value="UniProtKB-UniRule"/>
</dbReference>
<feature type="binding site" evidence="8">
    <location>
        <position position="289"/>
    </location>
    <ligand>
        <name>Mg(2+)</name>
        <dbReference type="ChEBI" id="CHEBI:18420"/>
    </ligand>
</feature>